<protein>
    <recommendedName>
        <fullName evidence="3">Ig-like domain-containing protein</fullName>
    </recommendedName>
</protein>
<evidence type="ECO:0000313" key="1">
    <source>
        <dbReference type="EMBL" id="CAG7786815.1"/>
    </source>
</evidence>
<dbReference type="Proteomes" id="UP000708208">
    <property type="component" value="Unassembled WGS sequence"/>
</dbReference>
<proteinExistence type="predicted"/>
<feature type="non-terminal residue" evidence="1">
    <location>
        <position position="1"/>
    </location>
</feature>
<reference evidence="1" key="1">
    <citation type="submission" date="2021-06" db="EMBL/GenBank/DDBJ databases">
        <authorList>
            <person name="Hodson N. C."/>
            <person name="Mongue J. A."/>
            <person name="Jaron S. K."/>
        </authorList>
    </citation>
    <scope>NUCLEOTIDE SEQUENCE</scope>
</reference>
<gene>
    <name evidence="1" type="ORF">AFUS01_LOCUS25365</name>
</gene>
<sequence length="90" mass="10500">MPNGNLQIFTTTSAEVGNYTCHVENLYGTDSITYSLKLRSQPSLPHLLVTEKLHNQLNLQWEYREVSPKPSDLYIKWRLKKDSSWTTIYP</sequence>
<evidence type="ECO:0000313" key="2">
    <source>
        <dbReference type="Proteomes" id="UP000708208"/>
    </source>
</evidence>
<dbReference type="OrthoDB" id="6418794at2759"/>
<dbReference type="EMBL" id="CAJVCH010326887">
    <property type="protein sequence ID" value="CAG7786815.1"/>
    <property type="molecule type" value="Genomic_DNA"/>
</dbReference>
<evidence type="ECO:0008006" key="3">
    <source>
        <dbReference type="Google" id="ProtNLM"/>
    </source>
</evidence>
<name>A0A8J2KHP2_9HEXA</name>
<dbReference type="AlphaFoldDB" id="A0A8J2KHP2"/>
<accession>A0A8J2KHP2</accession>
<comment type="caution">
    <text evidence="1">The sequence shown here is derived from an EMBL/GenBank/DDBJ whole genome shotgun (WGS) entry which is preliminary data.</text>
</comment>
<organism evidence="1 2">
    <name type="scientific">Allacma fusca</name>
    <dbReference type="NCBI Taxonomy" id="39272"/>
    <lineage>
        <taxon>Eukaryota</taxon>
        <taxon>Metazoa</taxon>
        <taxon>Ecdysozoa</taxon>
        <taxon>Arthropoda</taxon>
        <taxon>Hexapoda</taxon>
        <taxon>Collembola</taxon>
        <taxon>Symphypleona</taxon>
        <taxon>Sminthuridae</taxon>
        <taxon>Allacma</taxon>
    </lineage>
</organism>
<keyword evidence="2" id="KW-1185">Reference proteome</keyword>